<dbReference type="EMBL" id="SLXM01000008">
    <property type="protein sequence ID" value="TCP23536.1"/>
    <property type="molecule type" value="Genomic_DNA"/>
</dbReference>
<accession>A0A4V2SLI4</accession>
<protein>
    <submittedName>
        <fullName evidence="3">Sporulation related protein</fullName>
    </submittedName>
</protein>
<dbReference type="Proteomes" id="UP000294564">
    <property type="component" value="Unassembled WGS sequence"/>
</dbReference>
<keyword evidence="1" id="KW-0732">Signal</keyword>
<gene>
    <name evidence="3" type="ORF">EV195_1085</name>
</gene>
<evidence type="ECO:0000313" key="3">
    <source>
        <dbReference type="EMBL" id="TCP23536.1"/>
    </source>
</evidence>
<name>A0A4V2SLI4_9FLAO</name>
<keyword evidence="4" id="KW-1185">Reference proteome</keyword>
<feature type="signal peptide" evidence="1">
    <location>
        <begin position="1"/>
        <end position="23"/>
    </location>
</feature>
<evidence type="ECO:0000259" key="2">
    <source>
        <dbReference type="Pfam" id="PF05036"/>
    </source>
</evidence>
<dbReference type="GO" id="GO:0042834">
    <property type="term" value="F:peptidoglycan binding"/>
    <property type="evidence" value="ECO:0007669"/>
    <property type="project" value="InterPro"/>
</dbReference>
<dbReference type="AlphaFoldDB" id="A0A4V2SLI4"/>
<proteinExistence type="predicted"/>
<feature type="chain" id="PRO_5020266506" evidence="1">
    <location>
        <begin position="24"/>
        <end position="121"/>
    </location>
</feature>
<comment type="caution">
    <text evidence="3">The sequence shown here is derived from an EMBL/GenBank/DDBJ whole genome shotgun (WGS) entry which is preliminary data.</text>
</comment>
<evidence type="ECO:0000256" key="1">
    <source>
        <dbReference type="SAM" id="SignalP"/>
    </source>
</evidence>
<dbReference type="InterPro" id="IPR007730">
    <property type="entry name" value="SPOR-like_dom"/>
</dbReference>
<feature type="domain" description="SPOR" evidence="2">
    <location>
        <begin position="51"/>
        <end position="117"/>
    </location>
</feature>
<evidence type="ECO:0000313" key="4">
    <source>
        <dbReference type="Proteomes" id="UP000294564"/>
    </source>
</evidence>
<reference evidence="3 4" key="1">
    <citation type="submission" date="2019-03" db="EMBL/GenBank/DDBJ databases">
        <title>Genomic Encyclopedia of Type Strains, Phase IV (KMG-IV): sequencing the most valuable type-strain genomes for metagenomic binning, comparative biology and taxonomic classification.</title>
        <authorList>
            <person name="Goeker M."/>
        </authorList>
    </citation>
    <scope>NUCLEOTIDE SEQUENCE [LARGE SCALE GENOMIC DNA]</scope>
    <source>
        <strain evidence="3 4">DSM 14836</strain>
    </source>
</reference>
<organism evidence="3 4">
    <name type="scientific">Tenacibaculum skagerrakense</name>
    <dbReference type="NCBI Taxonomy" id="186571"/>
    <lineage>
        <taxon>Bacteria</taxon>
        <taxon>Pseudomonadati</taxon>
        <taxon>Bacteroidota</taxon>
        <taxon>Flavobacteriia</taxon>
        <taxon>Flavobacteriales</taxon>
        <taxon>Flavobacteriaceae</taxon>
        <taxon>Tenacibaculum</taxon>
    </lineage>
</organism>
<dbReference type="OrthoDB" id="2473397at2"/>
<dbReference type="RefSeq" id="WP_132795356.1">
    <property type="nucleotide sequence ID" value="NZ_SLXM01000008.1"/>
</dbReference>
<dbReference type="Pfam" id="PF05036">
    <property type="entry name" value="SPOR"/>
    <property type="match status" value="1"/>
</dbReference>
<sequence length="121" mass="14119">MKKTCKNLVLLAFFLLGFVNVNSQSNYTDNQSINSLLKKKRNYNKKNKTIYKIQLYNGTERRARNIKQNYMMKFPGVPKLEYEAPEWKVQVGGYTTKLEADRALNKIKEKFSGAIVIPYTK</sequence>